<reference evidence="2" key="1">
    <citation type="submission" date="2018-05" db="EMBL/GenBank/DDBJ databases">
        <authorList>
            <person name="Lanie J.A."/>
            <person name="Ng W.-L."/>
            <person name="Kazmierczak K.M."/>
            <person name="Andrzejewski T.M."/>
            <person name="Davidsen T.M."/>
            <person name="Wayne K.J."/>
            <person name="Tettelin H."/>
            <person name="Glass J.I."/>
            <person name="Rusch D."/>
            <person name="Podicherti R."/>
            <person name="Tsui H.-C.T."/>
            <person name="Winkler M.E."/>
        </authorList>
    </citation>
    <scope>NUCLEOTIDE SEQUENCE</scope>
</reference>
<gene>
    <name evidence="2" type="ORF">METZ01_LOCUS407343</name>
</gene>
<keyword evidence="1" id="KW-0812">Transmembrane</keyword>
<feature type="transmembrane region" description="Helical" evidence="1">
    <location>
        <begin position="9"/>
        <end position="27"/>
    </location>
</feature>
<accession>A0A382W728</accession>
<organism evidence="2">
    <name type="scientific">marine metagenome</name>
    <dbReference type="NCBI Taxonomy" id="408172"/>
    <lineage>
        <taxon>unclassified sequences</taxon>
        <taxon>metagenomes</taxon>
        <taxon>ecological metagenomes</taxon>
    </lineage>
</organism>
<name>A0A382W728_9ZZZZ</name>
<keyword evidence="1" id="KW-1133">Transmembrane helix</keyword>
<dbReference type="EMBL" id="UINC01157477">
    <property type="protein sequence ID" value="SVD54489.1"/>
    <property type="molecule type" value="Genomic_DNA"/>
</dbReference>
<dbReference type="AlphaFoldDB" id="A0A382W728"/>
<feature type="non-terminal residue" evidence="2">
    <location>
        <position position="30"/>
    </location>
</feature>
<proteinExistence type="predicted"/>
<evidence type="ECO:0000256" key="1">
    <source>
        <dbReference type="SAM" id="Phobius"/>
    </source>
</evidence>
<evidence type="ECO:0000313" key="2">
    <source>
        <dbReference type="EMBL" id="SVD54489.1"/>
    </source>
</evidence>
<keyword evidence="1" id="KW-0472">Membrane</keyword>
<protein>
    <submittedName>
        <fullName evidence="2">Uncharacterized protein</fullName>
    </submittedName>
</protein>
<sequence length="30" mass="3421">MNTQNKKSFITYIAIIAVILVIGNIVSRNW</sequence>